<evidence type="ECO:0000313" key="3">
    <source>
        <dbReference type="Proteomes" id="UP000762676"/>
    </source>
</evidence>
<evidence type="ECO:0000256" key="1">
    <source>
        <dbReference type="SAM" id="Phobius"/>
    </source>
</evidence>
<dbReference type="EMBL" id="BMAT01007851">
    <property type="protein sequence ID" value="GFR72750.1"/>
    <property type="molecule type" value="Genomic_DNA"/>
</dbReference>
<reference evidence="2 3" key="1">
    <citation type="journal article" date="2021" name="Elife">
        <title>Chloroplast acquisition without the gene transfer in kleptoplastic sea slugs, Plakobranchus ocellatus.</title>
        <authorList>
            <person name="Maeda T."/>
            <person name="Takahashi S."/>
            <person name="Yoshida T."/>
            <person name="Shimamura S."/>
            <person name="Takaki Y."/>
            <person name="Nagai Y."/>
            <person name="Toyoda A."/>
            <person name="Suzuki Y."/>
            <person name="Arimoto A."/>
            <person name="Ishii H."/>
            <person name="Satoh N."/>
            <person name="Nishiyama T."/>
            <person name="Hasebe M."/>
            <person name="Maruyama T."/>
            <person name="Minagawa J."/>
            <person name="Obokata J."/>
            <person name="Shigenobu S."/>
        </authorList>
    </citation>
    <scope>NUCLEOTIDE SEQUENCE [LARGE SCALE GENOMIC DNA]</scope>
</reference>
<organism evidence="2 3">
    <name type="scientific">Elysia marginata</name>
    <dbReference type="NCBI Taxonomy" id="1093978"/>
    <lineage>
        <taxon>Eukaryota</taxon>
        <taxon>Metazoa</taxon>
        <taxon>Spiralia</taxon>
        <taxon>Lophotrochozoa</taxon>
        <taxon>Mollusca</taxon>
        <taxon>Gastropoda</taxon>
        <taxon>Heterobranchia</taxon>
        <taxon>Euthyneura</taxon>
        <taxon>Panpulmonata</taxon>
        <taxon>Sacoglossa</taxon>
        <taxon>Placobranchoidea</taxon>
        <taxon>Plakobranchidae</taxon>
        <taxon>Elysia</taxon>
    </lineage>
</organism>
<keyword evidence="1" id="KW-0812">Transmembrane</keyword>
<accession>A0AAV4FIQ2</accession>
<dbReference type="AlphaFoldDB" id="A0AAV4FIQ2"/>
<proteinExistence type="predicted"/>
<comment type="caution">
    <text evidence="2">The sequence shown here is derived from an EMBL/GenBank/DDBJ whole genome shotgun (WGS) entry which is preliminary data.</text>
</comment>
<sequence length="138" mass="15132">MTNHLIPLRGEKSSCFLKTLSVQALEKKVFDLKGHDSSAALLAVSYHILLTVLVVMVITWVGRGAAYLESILITCEVGKNVSRVCEQSYITLRPASSEQVELLNVPAAGSQALWSVVWPENQRDTGHYDLTMMGQAAD</sequence>
<evidence type="ECO:0000313" key="2">
    <source>
        <dbReference type="EMBL" id="GFR72750.1"/>
    </source>
</evidence>
<name>A0AAV4FIQ2_9GAST</name>
<gene>
    <name evidence="2" type="ORF">ElyMa_003849800</name>
</gene>
<dbReference type="Proteomes" id="UP000762676">
    <property type="component" value="Unassembled WGS sequence"/>
</dbReference>
<keyword evidence="1" id="KW-0472">Membrane</keyword>
<keyword evidence="3" id="KW-1185">Reference proteome</keyword>
<keyword evidence="1" id="KW-1133">Transmembrane helix</keyword>
<protein>
    <submittedName>
        <fullName evidence="2">Uncharacterized protein</fullName>
    </submittedName>
</protein>
<feature type="transmembrane region" description="Helical" evidence="1">
    <location>
        <begin position="39"/>
        <end position="61"/>
    </location>
</feature>